<dbReference type="Gene3D" id="3.40.1460.10">
    <property type="entry name" value="Nuclease A inhibitor-like"/>
    <property type="match status" value="1"/>
</dbReference>
<dbReference type="EMBL" id="QKTW01000025">
    <property type="protein sequence ID" value="PZF71322.1"/>
    <property type="molecule type" value="Genomic_DNA"/>
</dbReference>
<sequence length="134" mass="15155">MLNETMIATATSLIDGLLYLSESESEFDVFDLSGIVSEDALKATLLHQKDLEENVEIESGDVNGFFIKLIQLADPNDDFMMEQASKFEVLQKFLKDNFQDIQLYRASKIQVHIFITATNNDGDYLVLHTLSVET</sequence>
<evidence type="ECO:0000313" key="2">
    <source>
        <dbReference type="Proteomes" id="UP000248745"/>
    </source>
</evidence>
<accession>A0A2W2ACH3</accession>
<evidence type="ECO:0000313" key="1">
    <source>
        <dbReference type="EMBL" id="PZF71322.1"/>
    </source>
</evidence>
<dbReference type="Proteomes" id="UP000248745">
    <property type="component" value="Unassembled WGS sequence"/>
</dbReference>
<protein>
    <recommendedName>
        <fullName evidence="3">Nuclease</fullName>
    </recommendedName>
</protein>
<comment type="caution">
    <text evidence="1">The sequence shown here is derived from an EMBL/GenBank/DDBJ whole genome shotgun (WGS) entry which is preliminary data.</text>
</comment>
<dbReference type="InterPro" id="IPR036587">
    <property type="entry name" value="NucleaseA_inhib-like_sf"/>
</dbReference>
<keyword evidence="2" id="KW-1185">Reference proteome</keyword>
<dbReference type="InterPro" id="IPR012489">
    <property type="entry name" value="NucleaseA_inhib-like"/>
</dbReference>
<evidence type="ECO:0008006" key="3">
    <source>
        <dbReference type="Google" id="ProtNLM"/>
    </source>
</evidence>
<organism evidence="1 2">
    <name type="scientific">Taibaiella soli</name>
    <dbReference type="NCBI Taxonomy" id="1649169"/>
    <lineage>
        <taxon>Bacteria</taxon>
        <taxon>Pseudomonadati</taxon>
        <taxon>Bacteroidota</taxon>
        <taxon>Chitinophagia</taxon>
        <taxon>Chitinophagales</taxon>
        <taxon>Chitinophagaceae</taxon>
        <taxon>Taibaiella</taxon>
    </lineage>
</organism>
<proteinExistence type="predicted"/>
<name>A0A2W2ACH3_9BACT</name>
<dbReference type="RefSeq" id="WP_111000467.1">
    <property type="nucleotide sequence ID" value="NZ_QKTW01000025.1"/>
</dbReference>
<dbReference type="OrthoDB" id="674042at2"/>
<reference evidence="1 2" key="1">
    <citation type="submission" date="2018-06" db="EMBL/GenBank/DDBJ databases">
        <title>Mucibacter soli gen. nov., sp. nov., a new member of the family Chitinophagaceae producing mucin.</title>
        <authorList>
            <person name="Kim M.-K."/>
            <person name="Park S."/>
            <person name="Kim T.-S."/>
            <person name="Joung Y."/>
            <person name="Han J.-H."/>
            <person name="Kim S.B."/>
        </authorList>
    </citation>
    <scope>NUCLEOTIDE SEQUENCE [LARGE SCALE GENOMIC DNA]</scope>
    <source>
        <strain evidence="1 2">R1-15</strain>
    </source>
</reference>
<dbReference type="Pfam" id="PF07924">
    <property type="entry name" value="NuiA"/>
    <property type="match status" value="1"/>
</dbReference>
<dbReference type="AlphaFoldDB" id="A0A2W2ACH3"/>
<dbReference type="SUPFAM" id="SSF82602">
    <property type="entry name" value="Nuclease A inhibitor (NuiA)"/>
    <property type="match status" value="1"/>
</dbReference>
<gene>
    <name evidence="1" type="ORF">DN068_18680</name>
</gene>